<proteinExistence type="inferred from homology"/>
<dbReference type="FunFam" id="2.40.30.170:FF:000003">
    <property type="entry name" value="Multidrug resistance protein A"/>
    <property type="match status" value="1"/>
</dbReference>
<keyword evidence="9" id="KW-0175">Coiled coil</keyword>
<dbReference type="Pfam" id="PF25963">
    <property type="entry name" value="Beta-barrel_AAEA"/>
    <property type="match status" value="1"/>
</dbReference>
<reference evidence="13 14" key="1">
    <citation type="submission" date="2016-06" db="EMBL/GenBank/DDBJ databases">
        <authorList>
            <person name="Kjaerup R.B."/>
            <person name="Dalgaard T.S."/>
            <person name="Juul-Madsen H.R."/>
        </authorList>
    </citation>
    <scope>NUCLEOTIDE SEQUENCE [LARGE SCALE GENOMIC DNA]</scope>
    <source>
        <strain evidence="13 14">CECT 8886</strain>
    </source>
</reference>
<name>A0A1A8TNC5_9GAMM</name>
<evidence type="ECO:0000259" key="11">
    <source>
        <dbReference type="Pfam" id="PF25885"/>
    </source>
</evidence>
<evidence type="ECO:0000256" key="8">
    <source>
        <dbReference type="ARBA" id="ARBA00023136"/>
    </source>
</evidence>
<evidence type="ECO:0000256" key="10">
    <source>
        <dbReference type="SAM" id="Phobius"/>
    </source>
</evidence>
<keyword evidence="3" id="KW-0813">Transport</keyword>
<dbReference type="Proteomes" id="UP000092544">
    <property type="component" value="Unassembled WGS sequence"/>
</dbReference>
<keyword evidence="8 10" id="KW-0472">Membrane</keyword>
<dbReference type="InterPro" id="IPR050739">
    <property type="entry name" value="MFP"/>
</dbReference>
<dbReference type="InterPro" id="IPR058633">
    <property type="entry name" value="EmrA/FarA_HH"/>
</dbReference>
<keyword evidence="4" id="KW-1003">Cell membrane</keyword>
<dbReference type="EMBL" id="FLOB01000009">
    <property type="protein sequence ID" value="SBS35316.1"/>
    <property type="molecule type" value="Genomic_DNA"/>
</dbReference>
<evidence type="ECO:0000256" key="9">
    <source>
        <dbReference type="SAM" id="Coils"/>
    </source>
</evidence>
<dbReference type="Pfam" id="PF25885">
    <property type="entry name" value="HH_EMRA"/>
    <property type="match status" value="1"/>
</dbReference>
<gene>
    <name evidence="13" type="primary">emrA_3</name>
    <name evidence="13" type="ORF">MSP8886_03342</name>
</gene>
<feature type="domain" description="p-hydroxybenzoic acid efflux pump subunit AaeA-like beta-barrel" evidence="12">
    <location>
        <begin position="244"/>
        <end position="336"/>
    </location>
</feature>
<feature type="transmembrane region" description="Helical" evidence="10">
    <location>
        <begin position="12"/>
        <end position="33"/>
    </location>
</feature>
<dbReference type="AlphaFoldDB" id="A0A1A8TNC5"/>
<organism evidence="13 14">
    <name type="scientific">Marinomonas spartinae</name>
    <dbReference type="NCBI Taxonomy" id="1792290"/>
    <lineage>
        <taxon>Bacteria</taxon>
        <taxon>Pseudomonadati</taxon>
        <taxon>Pseudomonadota</taxon>
        <taxon>Gammaproteobacteria</taxon>
        <taxon>Oceanospirillales</taxon>
        <taxon>Oceanospirillaceae</taxon>
        <taxon>Marinomonas</taxon>
    </lineage>
</organism>
<dbReference type="PANTHER" id="PTHR30386">
    <property type="entry name" value="MEMBRANE FUSION SUBUNIT OF EMRAB-TOLC MULTIDRUG EFFLUX PUMP"/>
    <property type="match status" value="1"/>
</dbReference>
<protein>
    <submittedName>
        <fullName evidence="13">Multidrug export protein EmrA</fullName>
    </submittedName>
</protein>
<sequence>MTDTEKHIMNKKTTVVALVITAVIACIAAYIWWSKIGQFHESTEDAYVAGNVVNVMSQVSGTVTDIMAENTNLVKQSDLLVKINPVDAKLALQQAQANLASTIRAVRNSFAALEEQRANVELAKVALDKADNDYQRRIKLRKNNLISNEDLSHYKSTYISAKASYDVAQKAYDAIKTKVDHTTVLTHPDVLKAESALKSAWLALHRTTIVAPVSGYVAQRSVQVGQHVSAGSTLMSIVPLNHVWVVANFKETQIGNIRSGQPVTLTSDVYGSSITYHGTVQGIVPGTGSAFSLLPASNATGNWIKVVQRVPVRIALQSTELTKHPLRPGLSMNVTVNTQNAGKAELTTVATPPTPWRTDVFDDGDKGANTLIQKIIKENI</sequence>
<dbReference type="STRING" id="1792290.MSP8886_03342"/>
<dbReference type="RefSeq" id="WP_067018454.1">
    <property type="nucleotide sequence ID" value="NZ_FLOB01000009.1"/>
</dbReference>
<evidence type="ECO:0000256" key="4">
    <source>
        <dbReference type="ARBA" id="ARBA00022475"/>
    </source>
</evidence>
<accession>A0A1A8TNC5</accession>
<comment type="subcellular location">
    <subcellularLocation>
        <location evidence="1">Cell inner membrane</location>
        <topology evidence="1">Single-pass membrane protein</topology>
        <orientation evidence="1">Periplasmic side</orientation>
    </subcellularLocation>
</comment>
<evidence type="ECO:0000256" key="3">
    <source>
        <dbReference type="ARBA" id="ARBA00022448"/>
    </source>
</evidence>
<dbReference type="InterPro" id="IPR058634">
    <property type="entry name" value="AaeA-lik-b-barrel"/>
</dbReference>
<feature type="domain" description="Multidrug export protein EmrA/FarA alpha-helical hairpin" evidence="11">
    <location>
        <begin position="87"/>
        <end position="207"/>
    </location>
</feature>
<dbReference type="Gene3D" id="1.10.287.470">
    <property type="entry name" value="Helix hairpin bin"/>
    <property type="match status" value="1"/>
</dbReference>
<dbReference type="OrthoDB" id="9811754at2"/>
<keyword evidence="7 10" id="KW-1133">Transmembrane helix</keyword>
<dbReference type="PANTHER" id="PTHR30386:SF19">
    <property type="entry name" value="MULTIDRUG EXPORT PROTEIN EMRA-RELATED"/>
    <property type="match status" value="1"/>
</dbReference>
<evidence type="ECO:0000256" key="7">
    <source>
        <dbReference type="ARBA" id="ARBA00022989"/>
    </source>
</evidence>
<dbReference type="Gene3D" id="2.40.50.100">
    <property type="match status" value="1"/>
</dbReference>
<keyword evidence="14" id="KW-1185">Reference proteome</keyword>
<evidence type="ECO:0000313" key="13">
    <source>
        <dbReference type="EMBL" id="SBS35316.1"/>
    </source>
</evidence>
<evidence type="ECO:0000256" key="1">
    <source>
        <dbReference type="ARBA" id="ARBA00004383"/>
    </source>
</evidence>
<keyword evidence="6 10" id="KW-0812">Transmembrane</keyword>
<feature type="coiled-coil region" evidence="9">
    <location>
        <begin position="103"/>
        <end position="133"/>
    </location>
</feature>
<evidence type="ECO:0000256" key="6">
    <source>
        <dbReference type="ARBA" id="ARBA00022692"/>
    </source>
</evidence>
<evidence type="ECO:0000256" key="5">
    <source>
        <dbReference type="ARBA" id="ARBA00022519"/>
    </source>
</evidence>
<dbReference type="GO" id="GO:0005886">
    <property type="term" value="C:plasma membrane"/>
    <property type="evidence" value="ECO:0007669"/>
    <property type="project" value="UniProtKB-SubCell"/>
</dbReference>
<dbReference type="GO" id="GO:0015721">
    <property type="term" value="P:bile acid and bile salt transport"/>
    <property type="evidence" value="ECO:0007669"/>
    <property type="project" value="UniProtKB-ARBA"/>
</dbReference>
<dbReference type="Gene3D" id="2.40.30.170">
    <property type="match status" value="1"/>
</dbReference>
<evidence type="ECO:0000256" key="2">
    <source>
        <dbReference type="ARBA" id="ARBA00009477"/>
    </source>
</evidence>
<comment type="similarity">
    <text evidence="2">Belongs to the membrane fusion protein (MFP) (TC 8.A.1) family.</text>
</comment>
<keyword evidence="5" id="KW-0997">Cell inner membrane</keyword>
<evidence type="ECO:0000313" key="14">
    <source>
        <dbReference type="Proteomes" id="UP000092544"/>
    </source>
</evidence>
<dbReference type="PROSITE" id="PS51257">
    <property type="entry name" value="PROKAR_LIPOPROTEIN"/>
    <property type="match status" value="1"/>
</dbReference>
<evidence type="ECO:0000259" key="12">
    <source>
        <dbReference type="Pfam" id="PF25963"/>
    </source>
</evidence>
<dbReference type="GO" id="GO:1990961">
    <property type="term" value="P:xenobiotic detoxification by transmembrane export across the plasma membrane"/>
    <property type="evidence" value="ECO:0007669"/>
    <property type="project" value="UniProtKB-ARBA"/>
</dbReference>
<dbReference type="GO" id="GO:0046677">
    <property type="term" value="P:response to antibiotic"/>
    <property type="evidence" value="ECO:0007669"/>
    <property type="project" value="UniProtKB-ARBA"/>
</dbReference>
<dbReference type="SUPFAM" id="SSF111369">
    <property type="entry name" value="HlyD-like secretion proteins"/>
    <property type="match status" value="1"/>
</dbReference>